<dbReference type="InterPro" id="IPR018101">
    <property type="entry name" value="Transl_elong_Ts_CS"/>
</dbReference>
<evidence type="ECO:0000256" key="3">
    <source>
        <dbReference type="ARBA" id="ARBA00022768"/>
    </source>
</evidence>
<dbReference type="PANTHER" id="PTHR11741">
    <property type="entry name" value="ELONGATION FACTOR TS"/>
    <property type="match status" value="1"/>
</dbReference>
<comment type="similarity">
    <text evidence="1 5">Belongs to the EF-Ts family.</text>
</comment>
<organism evidence="7 8">
    <name type="scientific">Candidatus Doudnabacteria bacterium RIFCSPHIGHO2_01_FULL_41_86</name>
    <dbReference type="NCBI Taxonomy" id="1817821"/>
    <lineage>
        <taxon>Bacteria</taxon>
        <taxon>Candidatus Doudnaibacteriota</taxon>
    </lineage>
</organism>
<dbReference type="PROSITE" id="PS01126">
    <property type="entry name" value="EF_TS_1"/>
    <property type="match status" value="1"/>
</dbReference>
<name>A0A1F5N7V0_9BACT</name>
<feature type="region of interest" description="Involved in Mg(2+) ion dislocation from EF-Tu" evidence="5">
    <location>
        <begin position="80"/>
        <end position="83"/>
    </location>
</feature>
<dbReference type="Gene3D" id="1.10.8.10">
    <property type="entry name" value="DNA helicase RuvA subunit, C-terminal domain"/>
    <property type="match status" value="1"/>
</dbReference>
<evidence type="ECO:0000313" key="7">
    <source>
        <dbReference type="EMBL" id="OGE73719.1"/>
    </source>
</evidence>
<sequence>MQISTEDVKKLREATGAGMMDAKKALLEAGNFDEAVALLRKKGHASLAKKSERTTKEGIVASYIHAGGKVGVLIELNCETDFVARNEAFQALAQEIALHIAAAAPIYVSRDQVPEAVADNEKNIYREQIKDKPVAMQDQIIAGKLEKYYEMVCLLDQPYVREPEKKIKDLIAESVSKLGENIQVRRFTRFMLGSE</sequence>
<keyword evidence="4 5" id="KW-0648">Protein biosynthesis</keyword>
<comment type="function">
    <text evidence="5">Associates with the EF-Tu.GDP complex and induces the exchange of GDP to GTP. It remains bound to the aminoacyl-tRNA.EF-Tu.GTP complex up to the GTP hydrolysis stage on the ribosome.</text>
</comment>
<feature type="domain" description="Translation elongation factor EFTs/EF1B dimerisation" evidence="6">
    <location>
        <begin position="51"/>
        <end position="193"/>
    </location>
</feature>
<dbReference type="SUPFAM" id="SSF46934">
    <property type="entry name" value="UBA-like"/>
    <property type="match status" value="1"/>
</dbReference>
<dbReference type="Gene3D" id="3.30.479.20">
    <property type="entry name" value="Elongation factor Ts, dimerisation domain"/>
    <property type="match status" value="1"/>
</dbReference>
<keyword evidence="3 5" id="KW-0251">Elongation factor</keyword>
<dbReference type="InterPro" id="IPR014039">
    <property type="entry name" value="Transl_elong_EFTs/EF1B_dimer"/>
</dbReference>
<dbReference type="Pfam" id="PF00889">
    <property type="entry name" value="EF_TS"/>
    <property type="match status" value="1"/>
</dbReference>
<accession>A0A1F5N7V0</accession>
<dbReference type="Gene3D" id="1.10.286.20">
    <property type="match status" value="1"/>
</dbReference>
<keyword evidence="5" id="KW-0963">Cytoplasm</keyword>
<evidence type="ECO:0000256" key="1">
    <source>
        <dbReference type="ARBA" id="ARBA00005532"/>
    </source>
</evidence>
<comment type="caution">
    <text evidence="7">The sequence shown here is derived from an EMBL/GenBank/DDBJ whole genome shotgun (WGS) entry which is preliminary data.</text>
</comment>
<comment type="subcellular location">
    <subcellularLocation>
        <location evidence="5">Cytoplasm</location>
    </subcellularLocation>
</comment>
<dbReference type="STRING" id="1817821.A2717_03765"/>
<reference evidence="7 8" key="1">
    <citation type="journal article" date="2016" name="Nat. Commun.">
        <title>Thousands of microbial genomes shed light on interconnected biogeochemical processes in an aquifer system.</title>
        <authorList>
            <person name="Anantharaman K."/>
            <person name="Brown C.T."/>
            <person name="Hug L.A."/>
            <person name="Sharon I."/>
            <person name="Castelle C.J."/>
            <person name="Probst A.J."/>
            <person name="Thomas B.C."/>
            <person name="Singh A."/>
            <person name="Wilkins M.J."/>
            <person name="Karaoz U."/>
            <person name="Brodie E.L."/>
            <person name="Williams K.H."/>
            <person name="Hubbard S.S."/>
            <person name="Banfield J.F."/>
        </authorList>
    </citation>
    <scope>NUCLEOTIDE SEQUENCE [LARGE SCALE GENOMIC DNA]</scope>
</reference>
<evidence type="ECO:0000256" key="2">
    <source>
        <dbReference type="ARBA" id="ARBA00016956"/>
    </source>
</evidence>
<dbReference type="PANTHER" id="PTHR11741:SF0">
    <property type="entry name" value="ELONGATION FACTOR TS, MITOCHONDRIAL"/>
    <property type="match status" value="1"/>
</dbReference>
<evidence type="ECO:0000256" key="5">
    <source>
        <dbReference type="HAMAP-Rule" id="MF_00050"/>
    </source>
</evidence>
<dbReference type="PROSITE" id="PS01127">
    <property type="entry name" value="EF_TS_2"/>
    <property type="match status" value="1"/>
</dbReference>
<dbReference type="InterPro" id="IPR001816">
    <property type="entry name" value="Transl_elong_EFTs/EF1B"/>
</dbReference>
<dbReference type="GO" id="GO:0003746">
    <property type="term" value="F:translation elongation factor activity"/>
    <property type="evidence" value="ECO:0007669"/>
    <property type="project" value="UniProtKB-UniRule"/>
</dbReference>
<dbReference type="InterPro" id="IPR036402">
    <property type="entry name" value="EF-Ts_dimer_sf"/>
</dbReference>
<dbReference type="SUPFAM" id="SSF54713">
    <property type="entry name" value="Elongation factor Ts (EF-Ts), dimerisation domain"/>
    <property type="match status" value="1"/>
</dbReference>
<dbReference type="HAMAP" id="MF_00050">
    <property type="entry name" value="EF_Ts"/>
    <property type="match status" value="1"/>
</dbReference>
<dbReference type="EMBL" id="MFEH01000005">
    <property type="protein sequence ID" value="OGE73719.1"/>
    <property type="molecule type" value="Genomic_DNA"/>
</dbReference>
<dbReference type="InterPro" id="IPR009060">
    <property type="entry name" value="UBA-like_sf"/>
</dbReference>
<evidence type="ECO:0000313" key="8">
    <source>
        <dbReference type="Proteomes" id="UP000177610"/>
    </source>
</evidence>
<protein>
    <recommendedName>
        <fullName evidence="2 5">Elongation factor Ts</fullName>
        <shortName evidence="5">EF-Ts</shortName>
    </recommendedName>
</protein>
<evidence type="ECO:0000256" key="4">
    <source>
        <dbReference type="ARBA" id="ARBA00022917"/>
    </source>
</evidence>
<dbReference type="AlphaFoldDB" id="A0A1F5N7V0"/>
<dbReference type="FunFam" id="1.10.8.10:FF:000001">
    <property type="entry name" value="Elongation factor Ts"/>
    <property type="match status" value="1"/>
</dbReference>
<dbReference type="CDD" id="cd14275">
    <property type="entry name" value="UBA_EF-Ts"/>
    <property type="match status" value="1"/>
</dbReference>
<dbReference type="GO" id="GO:0005737">
    <property type="term" value="C:cytoplasm"/>
    <property type="evidence" value="ECO:0007669"/>
    <property type="project" value="UniProtKB-SubCell"/>
</dbReference>
<proteinExistence type="inferred from homology"/>
<evidence type="ECO:0000259" key="6">
    <source>
        <dbReference type="Pfam" id="PF00889"/>
    </source>
</evidence>
<gene>
    <name evidence="5 7" type="primary">tsf</name>
    <name evidence="7" type="ORF">A2717_03765</name>
</gene>
<dbReference type="Proteomes" id="UP000177610">
    <property type="component" value="Unassembled WGS sequence"/>
</dbReference>